<keyword evidence="2 17" id="KW-0813">Transport</keyword>
<dbReference type="FunFam" id="1.20.1110.10:FF:000039">
    <property type="entry name" value="Calcium-transporting ATPase"/>
    <property type="match status" value="1"/>
</dbReference>
<dbReference type="Pfam" id="PF00689">
    <property type="entry name" value="Cation_ATPase_C"/>
    <property type="match status" value="1"/>
</dbReference>
<dbReference type="SFLD" id="SFLDG00002">
    <property type="entry name" value="C1.7:_P-type_atpase_like"/>
    <property type="match status" value="1"/>
</dbReference>
<dbReference type="SUPFAM" id="SSF81660">
    <property type="entry name" value="Metal cation-transporting ATPase, ATP-binding domain N"/>
    <property type="match status" value="1"/>
</dbReference>
<dbReference type="InterPro" id="IPR036412">
    <property type="entry name" value="HAD-like_sf"/>
</dbReference>
<keyword evidence="8 17" id="KW-0106">Calcium</keyword>
<feature type="domain" description="P-type ATPase A" evidence="19">
    <location>
        <begin position="438"/>
        <end position="553"/>
    </location>
</feature>
<dbReference type="InterPro" id="IPR008250">
    <property type="entry name" value="ATPase_P-typ_transduc_dom_A_sf"/>
</dbReference>
<dbReference type="InterPro" id="IPR018303">
    <property type="entry name" value="ATPase_P-typ_P_site"/>
</dbReference>
<keyword evidence="5 17" id="KW-0812">Transmembrane</keyword>
<evidence type="ECO:0000256" key="2">
    <source>
        <dbReference type="ARBA" id="ARBA00022448"/>
    </source>
</evidence>
<dbReference type="NCBIfam" id="TIGR01517">
    <property type="entry name" value="ATPase-IIB_Ca"/>
    <property type="match status" value="1"/>
</dbReference>
<dbReference type="PANTHER" id="PTHR24093:SF369">
    <property type="entry name" value="CALCIUM-TRANSPORTING ATPASE"/>
    <property type="match status" value="1"/>
</dbReference>
<dbReference type="GO" id="GO:0016887">
    <property type="term" value="F:ATP hydrolysis activity"/>
    <property type="evidence" value="ECO:0007669"/>
    <property type="project" value="InterPro"/>
</dbReference>
<dbReference type="Pfam" id="PF13246">
    <property type="entry name" value="Cation_ATPase"/>
    <property type="match status" value="1"/>
</dbReference>
<dbReference type="EC" id="7.2.2.10" evidence="17"/>
<name>A0A0C9YIM5_9AGAR</name>
<organism evidence="22 23">
    <name type="scientific">Laccaria amethystina LaAM-08-1</name>
    <dbReference type="NCBI Taxonomy" id="1095629"/>
    <lineage>
        <taxon>Eukaryota</taxon>
        <taxon>Fungi</taxon>
        <taxon>Dikarya</taxon>
        <taxon>Basidiomycota</taxon>
        <taxon>Agaricomycotina</taxon>
        <taxon>Agaricomycetes</taxon>
        <taxon>Agaricomycetidae</taxon>
        <taxon>Agaricales</taxon>
        <taxon>Agaricineae</taxon>
        <taxon>Hydnangiaceae</taxon>
        <taxon>Laccaria</taxon>
    </lineage>
</organism>
<keyword evidence="9 17" id="KW-0067">ATP-binding</keyword>
<keyword evidence="13 17" id="KW-0406">Ion transport</keyword>
<gene>
    <name evidence="22" type="ORF">K443DRAFT_670799</name>
</gene>
<feature type="transmembrane region" description="Helical" evidence="17">
    <location>
        <begin position="1235"/>
        <end position="1258"/>
    </location>
</feature>
<keyword evidence="7 17" id="KW-0547">Nucleotide-binding</keyword>
<evidence type="ECO:0000259" key="19">
    <source>
        <dbReference type="Pfam" id="PF00122"/>
    </source>
</evidence>
<comment type="catalytic activity">
    <reaction evidence="16 17">
        <text>Ca(2+)(in) + ATP + H2O = Ca(2+)(out) + ADP + phosphate + H(+)</text>
        <dbReference type="Rhea" id="RHEA:18105"/>
        <dbReference type="ChEBI" id="CHEBI:15377"/>
        <dbReference type="ChEBI" id="CHEBI:15378"/>
        <dbReference type="ChEBI" id="CHEBI:29108"/>
        <dbReference type="ChEBI" id="CHEBI:30616"/>
        <dbReference type="ChEBI" id="CHEBI:43474"/>
        <dbReference type="ChEBI" id="CHEBI:456216"/>
        <dbReference type="EC" id="7.2.2.10"/>
    </reaction>
</comment>
<keyword evidence="23" id="KW-1185">Reference proteome</keyword>
<comment type="function">
    <text evidence="17">Catalyzes the hydrolysis of ATP coupled with the transport of calcium.</text>
</comment>
<dbReference type="FunFam" id="2.70.150.10:FF:000028">
    <property type="entry name" value="Calcium-transporting ATPase"/>
    <property type="match status" value="1"/>
</dbReference>
<dbReference type="InterPro" id="IPR001757">
    <property type="entry name" value="P_typ_ATPase"/>
</dbReference>
<feature type="region of interest" description="Disordered" evidence="18">
    <location>
        <begin position="262"/>
        <end position="306"/>
    </location>
</feature>
<dbReference type="Gene3D" id="1.20.1110.10">
    <property type="entry name" value="Calcium-transporting ATPase, transmembrane domain"/>
    <property type="match status" value="1"/>
</dbReference>
<feature type="region of interest" description="Disordered" evidence="18">
    <location>
        <begin position="1"/>
        <end position="23"/>
    </location>
</feature>
<evidence type="ECO:0000256" key="9">
    <source>
        <dbReference type="ARBA" id="ARBA00022840"/>
    </source>
</evidence>
<dbReference type="InterPro" id="IPR023214">
    <property type="entry name" value="HAD_sf"/>
</dbReference>
<dbReference type="Gene3D" id="2.70.150.10">
    <property type="entry name" value="Calcium-transporting ATPase, cytoplasmic transduction domain A"/>
    <property type="match status" value="1"/>
</dbReference>
<evidence type="ECO:0000256" key="4">
    <source>
        <dbReference type="ARBA" id="ARBA00022568"/>
    </source>
</evidence>
<dbReference type="NCBIfam" id="TIGR01494">
    <property type="entry name" value="ATPase_P-type"/>
    <property type="match status" value="2"/>
</dbReference>
<sequence>MVGSANSSRGDSNDNHAIPSINITTDSSTPALIISPNVNHNVSTLQSPVSPGLLSPISYNPRSSYDGPPSPTFSDISDTPSALTTPPSPTLSNHSSVHFQSSLALRDNKPEQKSGMSSLGLLNADDASTSGLSHHRKLSNATFSSMTETEGDHAHLSDLRHVKSNATSFTHVDSHSVSRGSHKKTDSQEVEYQERKPKMKGEHDTDGEHQTTHQKELAQDEAVDCTPFAFKPFQLAHMLDPKSVEMLASFGGTDGLLRGLGTSADHGLKSPPRRTETVSEKGEPGVLGAGQGVSHRHDPEKGGGNDTLVPQIMLTEPNGGISSPTEGEHPAAQATFEDRRRVYGENILPQRASKTLLQLMWMALKDKVLILLSIAAIVSLALGLFQDLKPNRDTTEAPVDWVEGVAIMVAIGIVVIVGSLNDWQKERQFQTLNEKKEERGVKVIRDGVEKVVDVKEVVVGDIALLEPGEIIPCDGIFISGHNVKCDESGATGESDAIKKAPFHDVVQLHKAKGPHAAHSDCFMISGSKVLEGVGKYVIVAVGTKSFNGRIMMALRGDAENTPLQIKLNNLAELIAKIGSVAGLLLFISLMIRFIVQVVKGNPARTPNQNGMAFVDILIIAVTLIVVAVPEGLPLAVTLALAFATKRMTKENLLVRVLGSCETMANASVICTDKTGTLTQNSMTVVAGCLGIHAKFVRQLNDNAARSNAEEMEQSTSGPEQIRKHYEDFSIDQANLTAILSPQLRELLSESIAVNSSAFQDIDPETGEKVFIGSKTETALLQFAHELGCRDYKETRDAAVVIQMIPFSSERKFMGVVVRLSSGKFRLYAKGASEILSKECAQHVVIRNQKCETGKVNEEVEVKAIDDLARDNISRTIIFYANQTLRTIALCYKDFESWPPLNTHLNEEGEVPVPALIKELNLIAITGIEDPLREGVRDAVSKCHRAGVTVKMCTGDNVLTARSIAMQCGIFTKGGIVMEGPVFRKLSHVEMMEIVPRLQVLARSSPEDKKILVETLKRNGEIVAVTGDGTNDGPALKTANVGFSMGIAGTEVAKEASDIILMDDNFASIVKAIMWGRCVNDAVRKFLQFQISTNVTAVVITFVSALASVDETSVLSAVQLLWINIIMDTFAALALATDPATESLLERMPEKKTAPLFSVEMYKMILFQSSYQIAIILIFHFLGNTILGFDHSTHSDDIVKTVVFNTFVFAQIFNSVNSRRLDNKLNIFEGIIKNRYFLVITLIEIVVQVLIVFVGGAAFQVTRIAGREWGISLALGIVSIPLGALVRCLPNGPFEKLFTLIGLFGKPEILPTRRPDADTWNGAITLVRDNLSIFANIRGGRVRSSSIVVKSRSARLSQEFPQLRMSSVLTMAPTLIVGAVATGGCFQRQENLSDPAHADPSKSSAALWEGKLQMHPDTPLDDPLYQRFAAGALNLP</sequence>
<dbReference type="Gene3D" id="3.40.50.1000">
    <property type="entry name" value="HAD superfamily/HAD-like"/>
    <property type="match status" value="1"/>
</dbReference>
<evidence type="ECO:0000256" key="10">
    <source>
        <dbReference type="ARBA" id="ARBA00022842"/>
    </source>
</evidence>
<keyword evidence="6" id="KW-0479">Metal-binding</keyword>
<keyword evidence="11" id="KW-1278">Translocase</keyword>
<feature type="compositionally biased region" description="Basic and acidic residues" evidence="18">
    <location>
        <begin position="273"/>
        <end position="283"/>
    </location>
</feature>
<dbReference type="GO" id="GO:0005886">
    <property type="term" value="C:plasma membrane"/>
    <property type="evidence" value="ECO:0007669"/>
    <property type="project" value="TreeGrafter"/>
</dbReference>
<dbReference type="InterPro" id="IPR006068">
    <property type="entry name" value="ATPase_P-typ_cation-transptr_C"/>
</dbReference>
<proteinExistence type="inferred from homology"/>
<dbReference type="SFLD" id="SFLDS00003">
    <property type="entry name" value="Haloacid_Dehalogenase"/>
    <property type="match status" value="1"/>
</dbReference>
<dbReference type="InterPro" id="IPR059000">
    <property type="entry name" value="ATPase_P-type_domA"/>
</dbReference>
<dbReference type="PANTHER" id="PTHR24093">
    <property type="entry name" value="CATION TRANSPORTING ATPASE"/>
    <property type="match status" value="1"/>
</dbReference>
<dbReference type="InterPro" id="IPR004014">
    <property type="entry name" value="ATPase_P-typ_cation-transptr_N"/>
</dbReference>
<feature type="transmembrane region" description="Helical" evidence="17">
    <location>
        <begin position="368"/>
        <end position="385"/>
    </location>
</feature>
<feature type="transmembrane region" description="Helical" evidence="17">
    <location>
        <begin position="405"/>
        <end position="423"/>
    </location>
</feature>
<protein>
    <recommendedName>
        <fullName evidence="17">Calcium-transporting ATPase</fullName>
        <ecNumber evidence="17">7.2.2.10</ecNumber>
    </recommendedName>
</protein>
<dbReference type="CDD" id="cd02081">
    <property type="entry name" value="P-type_ATPase_Ca_PMCA-like"/>
    <property type="match status" value="1"/>
</dbReference>
<evidence type="ECO:0000259" key="20">
    <source>
        <dbReference type="Pfam" id="PF00689"/>
    </source>
</evidence>
<dbReference type="EMBL" id="KN838536">
    <property type="protein sequence ID" value="KIK10172.1"/>
    <property type="molecule type" value="Genomic_DNA"/>
</dbReference>
<dbReference type="Gene3D" id="3.40.1110.10">
    <property type="entry name" value="Calcium-transporting ATPase, cytoplasmic domain N"/>
    <property type="match status" value="1"/>
</dbReference>
<evidence type="ECO:0000313" key="23">
    <source>
        <dbReference type="Proteomes" id="UP000054477"/>
    </source>
</evidence>
<dbReference type="GO" id="GO:0005524">
    <property type="term" value="F:ATP binding"/>
    <property type="evidence" value="ECO:0007669"/>
    <property type="project" value="UniProtKB-KW"/>
</dbReference>
<dbReference type="STRING" id="1095629.A0A0C9YIM5"/>
<feature type="region of interest" description="Disordered" evidence="18">
    <location>
        <begin position="169"/>
        <end position="218"/>
    </location>
</feature>
<dbReference type="SUPFAM" id="SSF56784">
    <property type="entry name" value="HAD-like"/>
    <property type="match status" value="1"/>
</dbReference>
<dbReference type="Pfam" id="PF00122">
    <property type="entry name" value="E1-E2_ATPase"/>
    <property type="match status" value="1"/>
</dbReference>
<evidence type="ECO:0000256" key="18">
    <source>
        <dbReference type="SAM" id="MobiDB-lite"/>
    </source>
</evidence>
<evidence type="ECO:0000256" key="14">
    <source>
        <dbReference type="ARBA" id="ARBA00023136"/>
    </source>
</evidence>
<evidence type="ECO:0000256" key="12">
    <source>
        <dbReference type="ARBA" id="ARBA00022989"/>
    </source>
</evidence>
<feature type="transmembrane region" description="Helical" evidence="17">
    <location>
        <begin position="616"/>
        <end position="643"/>
    </location>
</feature>
<comment type="caution">
    <text evidence="17">Lacks conserved residue(s) required for the propagation of feature annotation.</text>
</comment>
<dbReference type="PROSITE" id="PS00154">
    <property type="entry name" value="ATPASE_E1_E2"/>
    <property type="match status" value="1"/>
</dbReference>
<feature type="region of interest" description="Disordered" evidence="18">
    <location>
        <begin position="60"/>
        <end position="100"/>
    </location>
</feature>
<dbReference type="InterPro" id="IPR023299">
    <property type="entry name" value="ATPase_P-typ_cyto_dom_N"/>
</dbReference>
<evidence type="ECO:0000256" key="1">
    <source>
        <dbReference type="ARBA" id="ARBA00004128"/>
    </source>
</evidence>
<dbReference type="InterPro" id="IPR044492">
    <property type="entry name" value="P_typ_ATPase_HD_dom"/>
</dbReference>
<evidence type="ECO:0000256" key="7">
    <source>
        <dbReference type="ARBA" id="ARBA00022741"/>
    </source>
</evidence>
<evidence type="ECO:0000313" key="22">
    <source>
        <dbReference type="EMBL" id="KIK10172.1"/>
    </source>
</evidence>
<evidence type="ECO:0000259" key="21">
    <source>
        <dbReference type="Pfam" id="PF00690"/>
    </source>
</evidence>
<feature type="compositionally biased region" description="Basic and acidic residues" evidence="18">
    <location>
        <begin position="183"/>
        <end position="218"/>
    </location>
</feature>
<dbReference type="OrthoDB" id="3352408at2759"/>
<reference evidence="22 23" key="1">
    <citation type="submission" date="2014-04" db="EMBL/GenBank/DDBJ databases">
        <authorList>
            <consortium name="DOE Joint Genome Institute"/>
            <person name="Kuo A."/>
            <person name="Kohler A."/>
            <person name="Nagy L.G."/>
            <person name="Floudas D."/>
            <person name="Copeland A."/>
            <person name="Barry K.W."/>
            <person name="Cichocki N."/>
            <person name="Veneault-Fourrey C."/>
            <person name="LaButti K."/>
            <person name="Lindquist E.A."/>
            <person name="Lipzen A."/>
            <person name="Lundell T."/>
            <person name="Morin E."/>
            <person name="Murat C."/>
            <person name="Sun H."/>
            <person name="Tunlid A."/>
            <person name="Henrissat B."/>
            <person name="Grigoriev I.V."/>
            <person name="Hibbett D.S."/>
            <person name="Martin F."/>
            <person name="Nordberg H.P."/>
            <person name="Cantor M.N."/>
            <person name="Hua S.X."/>
        </authorList>
    </citation>
    <scope>NUCLEOTIDE SEQUENCE [LARGE SCALE GENOMIC DNA]</scope>
    <source>
        <strain evidence="22 23">LaAM-08-1</strain>
    </source>
</reference>
<feature type="domain" description="Cation-transporting P-type ATPase C-terminal" evidence="20">
    <location>
        <begin position="1112"/>
        <end position="1286"/>
    </location>
</feature>
<keyword evidence="12 17" id="KW-1133">Transmembrane helix</keyword>
<reference evidence="23" key="2">
    <citation type="submission" date="2015-01" db="EMBL/GenBank/DDBJ databases">
        <title>Evolutionary Origins and Diversification of the Mycorrhizal Mutualists.</title>
        <authorList>
            <consortium name="DOE Joint Genome Institute"/>
            <consortium name="Mycorrhizal Genomics Consortium"/>
            <person name="Kohler A."/>
            <person name="Kuo A."/>
            <person name="Nagy L.G."/>
            <person name="Floudas D."/>
            <person name="Copeland A."/>
            <person name="Barry K.W."/>
            <person name="Cichocki N."/>
            <person name="Veneault-Fourrey C."/>
            <person name="LaButti K."/>
            <person name="Lindquist E.A."/>
            <person name="Lipzen A."/>
            <person name="Lundell T."/>
            <person name="Morin E."/>
            <person name="Murat C."/>
            <person name="Riley R."/>
            <person name="Ohm R."/>
            <person name="Sun H."/>
            <person name="Tunlid A."/>
            <person name="Henrissat B."/>
            <person name="Grigoriev I.V."/>
            <person name="Hibbett D.S."/>
            <person name="Martin F."/>
        </authorList>
    </citation>
    <scope>NUCLEOTIDE SEQUENCE [LARGE SCALE GENOMIC DNA]</scope>
    <source>
        <strain evidence="23">LaAM-08-1</strain>
    </source>
</reference>
<feature type="domain" description="Cation-transporting P-type ATPase N-terminal" evidence="21">
    <location>
        <begin position="333"/>
        <end position="379"/>
    </location>
</feature>
<evidence type="ECO:0000256" key="16">
    <source>
        <dbReference type="ARBA" id="ARBA00048694"/>
    </source>
</evidence>
<accession>A0A0C9YIM5</accession>
<evidence type="ECO:0000256" key="8">
    <source>
        <dbReference type="ARBA" id="ARBA00022837"/>
    </source>
</evidence>
<feature type="transmembrane region" description="Helical" evidence="17">
    <location>
        <begin position="573"/>
        <end position="596"/>
    </location>
</feature>
<dbReference type="GO" id="GO:0006874">
    <property type="term" value="P:intracellular calcium ion homeostasis"/>
    <property type="evidence" value="ECO:0007669"/>
    <property type="project" value="TreeGrafter"/>
</dbReference>
<dbReference type="Pfam" id="PF00690">
    <property type="entry name" value="Cation_ATPase_N"/>
    <property type="match status" value="1"/>
</dbReference>
<dbReference type="GO" id="GO:0005774">
    <property type="term" value="C:vacuolar membrane"/>
    <property type="evidence" value="ECO:0007669"/>
    <property type="project" value="UniProtKB-SubCell"/>
</dbReference>
<keyword evidence="10" id="KW-0460">Magnesium</keyword>
<dbReference type="SFLD" id="SFLDF00027">
    <property type="entry name" value="p-type_atpase"/>
    <property type="match status" value="1"/>
</dbReference>
<evidence type="ECO:0000256" key="6">
    <source>
        <dbReference type="ARBA" id="ARBA00022723"/>
    </source>
</evidence>
<dbReference type="Proteomes" id="UP000054477">
    <property type="component" value="Unassembled WGS sequence"/>
</dbReference>
<dbReference type="InterPro" id="IPR023298">
    <property type="entry name" value="ATPase_P-typ_TM_dom_sf"/>
</dbReference>
<feature type="transmembrane region" description="Helical" evidence="17">
    <location>
        <begin position="1197"/>
        <end position="1215"/>
    </location>
</feature>
<dbReference type="GO" id="GO:0005388">
    <property type="term" value="F:P-type calcium transporter activity"/>
    <property type="evidence" value="ECO:0007669"/>
    <property type="project" value="UniProtKB-EC"/>
</dbReference>
<dbReference type="FunFam" id="3.40.50.1000:FF:000018">
    <property type="entry name" value="Calcium-transporting ATPase"/>
    <property type="match status" value="1"/>
</dbReference>
<evidence type="ECO:0000256" key="5">
    <source>
        <dbReference type="ARBA" id="ARBA00022692"/>
    </source>
</evidence>
<dbReference type="SUPFAM" id="SSF81653">
    <property type="entry name" value="Calcium ATPase, transduction domain A"/>
    <property type="match status" value="1"/>
</dbReference>
<evidence type="ECO:0000256" key="13">
    <source>
        <dbReference type="ARBA" id="ARBA00023065"/>
    </source>
</evidence>
<dbReference type="SUPFAM" id="SSF81665">
    <property type="entry name" value="Calcium ATPase, transmembrane domain M"/>
    <property type="match status" value="1"/>
</dbReference>
<feature type="compositionally biased region" description="Polar residues" evidence="18">
    <location>
        <begin position="1"/>
        <end position="10"/>
    </location>
</feature>
<keyword evidence="3" id="KW-0926">Vacuole</keyword>
<evidence type="ECO:0000256" key="15">
    <source>
        <dbReference type="ARBA" id="ARBA00038148"/>
    </source>
</evidence>
<dbReference type="PRINTS" id="PR00120">
    <property type="entry name" value="HATPASE"/>
</dbReference>
<dbReference type="PRINTS" id="PR00119">
    <property type="entry name" value="CATATPASE"/>
</dbReference>
<comment type="subcellular location">
    <subcellularLocation>
        <location evidence="17">Membrane</location>
        <topology evidence="17">Multi-pass membrane protein</topology>
    </subcellularLocation>
    <subcellularLocation>
        <location evidence="1">Vacuole membrane</location>
        <topology evidence="1">Multi-pass membrane protein</topology>
    </subcellularLocation>
</comment>
<dbReference type="HOGENOM" id="CLU_002360_9_3_1"/>
<feature type="transmembrane region" description="Helical" evidence="17">
    <location>
        <begin position="1270"/>
        <end position="1288"/>
    </location>
</feature>
<comment type="similarity">
    <text evidence="15 17">Belongs to the cation transport ATPase (P-type) (TC 3.A.3) family.</text>
</comment>
<evidence type="ECO:0000256" key="11">
    <source>
        <dbReference type="ARBA" id="ARBA00022967"/>
    </source>
</evidence>
<dbReference type="GO" id="GO:0046872">
    <property type="term" value="F:metal ion binding"/>
    <property type="evidence" value="ECO:0007669"/>
    <property type="project" value="UniProtKB-KW"/>
</dbReference>
<keyword evidence="14 17" id="KW-0472">Membrane</keyword>
<evidence type="ECO:0000256" key="17">
    <source>
        <dbReference type="RuleBase" id="RU361146"/>
    </source>
</evidence>
<feature type="transmembrane region" description="Helical" evidence="17">
    <location>
        <begin position="1160"/>
        <end position="1182"/>
    </location>
</feature>
<keyword evidence="4 17" id="KW-0109">Calcium transport</keyword>
<evidence type="ECO:0000256" key="3">
    <source>
        <dbReference type="ARBA" id="ARBA00022554"/>
    </source>
</evidence>
<feature type="compositionally biased region" description="Polar residues" evidence="18">
    <location>
        <begin position="169"/>
        <end position="179"/>
    </location>
</feature>
<dbReference type="InterPro" id="IPR006408">
    <property type="entry name" value="P-type_ATPase_IIB"/>
</dbReference>